<dbReference type="NCBIfam" id="TIGR00543">
    <property type="entry name" value="isochor_syn"/>
    <property type="match status" value="1"/>
</dbReference>
<evidence type="ECO:0000256" key="3">
    <source>
        <dbReference type="ARBA" id="ARBA00012824"/>
    </source>
</evidence>
<dbReference type="InterPro" id="IPR004561">
    <property type="entry name" value="IsoChor_synthase"/>
</dbReference>
<dbReference type="EC" id="5.4.4.2" evidence="3"/>
<accession>A0A2N7TZL1</accession>
<evidence type="ECO:0000256" key="5">
    <source>
        <dbReference type="ARBA" id="ARBA00041564"/>
    </source>
</evidence>
<evidence type="ECO:0000313" key="8">
    <source>
        <dbReference type="Proteomes" id="UP000235803"/>
    </source>
</evidence>
<dbReference type="Pfam" id="PF00425">
    <property type="entry name" value="Chorismate_bind"/>
    <property type="match status" value="1"/>
</dbReference>
<name>A0A2N7TZL1_9GAMM</name>
<evidence type="ECO:0000256" key="2">
    <source>
        <dbReference type="ARBA" id="ARBA00005297"/>
    </source>
</evidence>
<comment type="similarity">
    <text evidence="2">Belongs to the isochorismate synthase family.</text>
</comment>
<evidence type="ECO:0000256" key="1">
    <source>
        <dbReference type="ARBA" id="ARBA00000799"/>
    </source>
</evidence>
<keyword evidence="8" id="KW-1185">Reference proteome</keyword>
<feature type="domain" description="Chorismate-utilising enzyme C-terminal" evidence="6">
    <location>
        <begin position="122"/>
        <end position="375"/>
    </location>
</feature>
<proteinExistence type="inferred from homology"/>
<keyword evidence="4" id="KW-0413">Isomerase</keyword>
<gene>
    <name evidence="7" type="ORF">C1H69_16970</name>
</gene>
<dbReference type="GO" id="GO:0008909">
    <property type="term" value="F:isochorismate synthase activity"/>
    <property type="evidence" value="ECO:0007669"/>
    <property type="project" value="UniProtKB-EC"/>
</dbReference>
<protein>
    <recommendedName>
        <fullName evidence="3">isochorismate synthase</fullName>
        <ecNumber evidence="3">5.4.4.2</ecNumber>
    </recommendedName>
    <alternativeName>
        <fullName evidence="5">Isochorismate mutase</fullName>
    </alternativeName>
</protein>
<comment type="catalytic activity">
    <reaction evidence="1">
        <text>chorismate = isochorismate</text>
        <dbReference type="Rhea" id="RHEA:18985"/>
        <dbReference type="ChEBI" id="CHEBI:29748"/>
        <dbReference type="ChEBI" id="CHEBI:29780"/>
        <dbReference type="EC" id="5.4.4.2"/>
    </reaction>
</comment>
<dbReference type="AlphaFoldDB" id="A0A2N7TZL1"/>
<dbReference type="PANTHER" id="PTHR42839:SF2">
    <property type="entry name" value="ISOCHORISMATE SYNTHASE ENTC"/>
    <property type="match status" value="1"/>
</dbReference>
<dbReference type="InterPro" id="IPR005801">
    <property type="entry name" value="ADC_synthase"/>
</dbReference>
<dbReference type="Gene3D" id="3.60.120.10">
    <property type="entry name" value="Anthranilate synthase"/>
    <property type="match status" value="1"/>
</dbReference>
<dbReference type="Proteomes" id="UP000235803">
    <property type="component" value="Unassembled WGS sequence"/>
</dbReference>
<dbReference type="EMBL" id="PNRF01000034">
    <property type="protein sequence ID" value="PMR73624.1"/>
    <property type="molecule type" value="Genomic_DNA"/>
</dbReference>
<evidence type="ECO:0000259" key="6">
    <source>
        <dbReference type="Pfam" id="PF00425"/>
    </source>
</evidence>
<dbReference type="OrthoDB" id="9806579at2"/>
<comment type="caution">
    <text evidence="7">The sequence shown here is derived from an EMBL/GenBank/DDBJ whole genome shotgun (WGS) entry which is preliminary data.</text>
</comment>
<reference evidence="7 8" key="1">
    <citation type="submission" date="2018-01" db="EMBL/GenBank/DDBJ databases">
        <title>Halomonas endophytica sp. nov., isolated from storage liquid in the stems of Populus euphratica.</title>
        <authorList>
            <person name="Chen C."/>
        </authorList>
    </citation>
    <scope>NUCLEOTIDE SEQUENCE [LARGE SCALE GENOMIC DNA]</scope>
    <source>
        <strain evidence="7 8">MC28</strain>
    </source>
</reference>
<organism evidence="7 8">
    <name type="scientific">Billgrantia endophytica</name>
    <dbReference type="NCBI Taxonomy" id="2033802"/>
    <lineage>
        <taxon>Bacteria</taxon>
        <taxon>Pseudomonadati</taxon>
        <taxon>Pseudomonadota</taxon>
        <taxon>Gammaproteobacteria</taxon>
        <taxon>Oceanospirillales</taxon>
        <taxon>Halomonadaceae</taxon>
        <taxon>Billgrantia</taxon>
    </lineage>
</organism>
<evidence type="ECO:0000313" key="7">
    <source>
        <dbReference type="EMBL" id="PMR73624.1"/>
    </source>
</evidence>
<dbReference type="InterPro" id="IPR015890">
    <property type="entry name" value="Chorismate_C"/>
</dbReference>
<evidence type="ECO:0000256" key="4">
    <source>
        <dbReference type="ARBA" id="ARBA00023235"/>
    </source>
</evidence>
<dbReference type="SUPFAM" id="SSF56322">
    <property type="entry name" value="ADC synthase"/>
    <property type="match status" value="1"/>
</dbReference>
<dbReference type="PANTHER" id="PTHR42839">
    <property type="entry name" value="ISOCHORISMATE SYNTHASE ENTC"/>
    <property type="match status" value="1"/>
</dbReference>
<sequence length="400" mass="43832">MQEIESVEGFTAGGRRLLFTSANRELRASALSKPLTLPPHGGHLPDSLFQQAIQNALEEARRAGQVNPIVMGAIPFDPHAPSCLYVPQHYAWQARSEAPSPTALQYAPPKLVEQRSFPDEGGFKRAVEQAIVNFGFGELRKAVLSVVHELRFAAPLDVERLLDGLAAQNPIGYRFRIPVEDGSELIGASPELLLCKQAERVVSNPLAGTAKRQPVPESDREAGERLMRSTKDLYEHRLVIDEVVRVLRPYCTELVVPEHPALLATPTLWHLSTRIEGQLREPTTTALQLACQLHPTPAVCGYPTQDARHLIQLIEPFERGLFTGMVGWSDMQGNGEWVVTIRCGNVKRDVIRLFAGAGIVAASHPEAEWEEVQAKLGTMRQACGLSVDEGVSNATSGVTS</sequence>